<protein>
    <submittedName>
        <fullName evidence="3">Uncharacterized protein</fullName>
    </submittedName>
</protein>
<dbReference type="RefSeq" id="XP_016252860.1">
    <property type="nucleotide sequence ID" value="XM_016390958.1"/>
</dbReference>
<dbReference type="Proteomes" id="UP000054466">
    <property type="component" value="Unassembled WGS sequence"/>
</dbReference>
<feature type="region of interest" description="Disordered" evidence="1">
    <location>
        <begin position="285"/>
        <end position="365"/>
    </location>
</feature>
<dbReference type="HOGENOM" id="CLU_442134_0_0_1"/>
<feature type="transmembrane region" description="Helical" evidence="2">
    <location>
        <begin position="46"/>
        <end position="70"/>
    </location>
</feature>
<gene>
    <name evidence="3" type="ORF">PV07_04174</name>
</gene>
<organism evidence="3 4">
    <name type="scientific">Cladophialophora immunda</name>
    <dbReference type="NCBI Taxonomy" id="569365"/>
    <lineage>
        <taxon>Eukaryota</taxon>
        <taxon>Fungi</taxon>
        <taxon>Dikarya</taxon>
        <taxon>Ascomycota</taxon>
        <taxon>Pezizomycotina</taxon>
        <taxon>Eurotiomycetes</taxon>
        <taxon>Chaetothyriomycetidae</taxon>
        <taxon>Chaetothyriales</taxon>
        <taxon>Herpotrichiellaceae</taxon>
        <taxon>Cladophialophora</taxon>
    </lineage>
</organism>
<feature type="compositionally biased region" description="Polar residues" evidence="1">
    <location>
        <begin position="301"/>
        <end position="322"/>
    </location>
</feature>
<keyword evidence="2" id="KW-0812">Transmembrane</keyword>
<evidence type="ECO:0000313" key="3">
    <source>
        <dbReference type="EMBL" id="KIW32644.1"/>
    </source>
</evidence>
<feature type="transmembrane region" description="Helical" evidence="2">
    <location>
        <begin position="149"/>
        <end position="167"/>
    </location>
</feature>
<feature type="compositionally biased region" description="Low complexity" evidence="1">
    <location>
        <begin position="461"/>
        <end position="475"/>
    </location>
</feature>
<evidence type="ECO:0000313" key="4">
    <source>
        <dbReference type="Proteomes" id="UP000054466"/>
    </source>
</evidence>
<feature type="compositionally biased region" description="Pro residues" evidence="1">
    <location>
        <begin position="445"/>
        <end position="460"/>
    </location>
</feature>
<evidence type="ECO:0000256" key="2">
    <source>
        <dbReference type="SAM" id="Phobius"/>
    </source>
</evidence>
<feature type="transmembrane region" description="Helical" evidence="2">
    <location>
        <begin position="91"/>
        <end position="116"/>
    </location>
</feature>
<dbReference type="VEuPathDB" id="FungiDB:PV07_04174"/>
<sequence length="621" mass="67618">MAGQGNKTATAYKIIDICIIMTLAYSILCLAVFLKAKGAVCSTTSSGVNLSIAFSLPTIIIMGLRCYLMFQQRSNSLQTISPSTASPRLESACTTCVQVLVFLWMILGCLNLLVALRAPTCLGEPLEEWQNDLEEQNWRYGLSCRMHRAVVALSVLMAIFVASLSFLDQQHSTRRRTGVLNCYCTCLSRKASTVHAPALSVSSSRSGLTVEKHGQLFLVPERRPSRFEHEQWLQRRNSLSSQKAIYPHKHHYYDHRHRYQPYAFSQSSRYSSTLRSVSEGRSLELGDRNSSLCSSQSSTSVGTRPSTRVSTACSRSRANSNPERGDLRRDATTISANGNNAMPEVPPLPAAPAPTWSPALHHTPLSADPTIRALSTGSGLTLAMYHSRSSPDLLAAQAGIANTPSAVAKSTPTKDGITEVSSSPPCASTKRAKKTTAEPVSPRKPASPMPTVPPPPPPVQRPAQAAAPAIPTRAPGHSTTPPTATSQTGAGNRVTTRSRSASTSAATSRSNLRRPSPIRYRHYHQHHQHQHHQHPHHYHQQHAHGLGPSQIQLPLQQYQHQRVWRRENMTNPSSIYSASSYGTERTTSVMTRGSTTAAAHAPTPGLRPGITPTTTTNAARQ</sequence>
<dbReference type="GeneID" id="27343368"/>
<feature type="compositionally biased region" description="Low complexity" evidence="1">
    <location>
        <begin position="495"/>
        <end position="510"/>
    </location>
</feature>
<feature type="compositionally biased region" description="Polar residues" evidence="1">
    <location>
        <begin position="611"/>
        <end position="621"/>
    </location>
</feature>
<keyword evidence="4" id="KW-1185">Reference proteome</keyword>
<dbReference type="STRING" id="569365.A0A0D2DAB1"/>
<dbReference type="OrthoDB" id="4160904at2759"/>
<keyword evidence="2" id="KW-1133">Transmembrane helix</keyword>
<proteinExistence type="predicted"/>
<dbReference type="AlphaFoldDB" id="A0A0D2DAB1"/>
<feature type="compositionally biased region" description="Low complexity" evidence="1">
    <location>
        <begin position="290"/>
        <end position="300"/>
    </location>
</feature>
<evidence type="ECO:0000256" key="1">
    <source>
        <dbReference type="SAM" id="MobiDB-lite"/>
    </source>
</evidence>
<keyword evidence="2" id="KW-0472">Membrane</keyword>
<feature type="region of interest" description="Disordered" evidence="1">
    <location>
        <begin position="597"/>
        <end position="621"/>
    </location>
</feature>
<name>A0A0D2DAB1_9EURO</name>
<feature type="compositionally biased region" description="Polar residues" evidence="1">
    <location>
        <begin position="477"/>
        <end position="494"/>
    </location>
</feature>
<feature type="transmembrane region" description="Helical" evidence="2">
    <location>
        <begin position="12"/>
        <end position="34"/>
    </location>
</feature>
<reference evidence="3 4" key="1">
    <citation type="submission" date="2015-01" db="EMBL/GenBank/DDBJ databases">
        <title>The Genome Sequence of Cladophialophora immunda CBS83496.</title>
        <authorList>
            <consortium name="The Broad Institute Genomics Platform"/>
            <person name="Cuomo C."/>
            <person name="de Hoog S."/>
            <person name="Gorbushina A."/>
            <person name="Stielow B."/>
            <person name="Teixiera M."/>
            <person name="Abouelleil A."/>
            <person name="Chapman S.B."/>
            <person name="Priest M."/>
            <person name="Young S.K."/>
            <person name="Wortman J."/>
            <person name="Nusbaum C."/>
            <person name="Birren B."/>
        </authorList>
    </citation>
    <scope>NUCLEOTIDE SEQUENCE [LARGE SCALE GENOMIC DNA]</scope>
    <source>
        <strain evidence="3 4">CBS 83496</strain>
    </source>
</reference>
<accession>A0A0D2DAB1</accession>
<feature type="region of interest" description="Disordered" evidence="1">
    <location>
        <begin position="405"/>
        <end position="515"/>
    </location>
</feature>
<dbReference type="EMBL" id="KN847041">
    <property type="protein sequence ID" value="KIW32644.1"/>
    <property type="molecule type" value="Genomic_DNA"/>
</dbReference>
<feature type="compositionally biased region" description="Polar residues" evidence="1">
    <location>
        <begin position="405"/>
        <end position="426"/>
    </location>
</feature>